<name>A0A229UQZ2_9BACL</name>
<feature type="chain" id="PRO_5012782361" description="Copper amine oxidase-like N-terminal domain-containing protein" evidence="1">
    <location>
        <begin position="25"/>
        <end position="304"/>
    </location>
</feature>
<feature type="signal peptide" evidence="1">
    <location>
        <begin position="1"/>
        <end position="24"/>
    </location>
</feature>
<evidence type="ECO:0000313" key="4">
    <source>
        <dbReference type="Proteomes" id="UP000215509"/>
    </source>
</evidence>
<reference evidence="3 4" key="1">
    <citation type="submission" date="2017-07" db="EMBL/GenBank/DDBJ databases">
        <title>Genome sequencing and assembly of Paenibacillus rigui.</title>
        <authorList>
            <person name="Mayilraj S."/>
        </authorList>
    </citation>
    <scope>NUCLEOTIDE SEQUENCE [LARGE SCALE GENOMIC DNA]</scope>
    <source>
        <strain evidence="3 4">JCM 16352</strain>
    </source>
</reference>
<evidence type="ECO:0000259" key="2">
    <source>
        <dbReference type="Pfam" id="PF07833"/>
    </source>
</evidence>
<dbReference type="AlphaFoldDB" id="A0A229UQZ2"/>
<gene>
    <name evidence="3" type="ORF">CF651_11830</name>
</gene>
<comment type="caution">
    <text evidence="3">The sequence shown here is derived from an EMBL/GenBank/DDBJ whole genome shotgun (WGS) entry which is preliminary data.</text>
</comment>
<dbReference type="EMBL" id="NMQW01000017">
    <property type="protein sequence ID" value="OXM85916.1"/>
    <property type="molecule type" value="Genomic_DNA"/>
</dbReference>
<evidence type="ECO:0000313" key="3">
    <source>
        <dbReference type="EMBL" id="OXM85916.1"/>
    </source>
</evidence>
<accession>A0A229UQZ2</accession>
<dbReference type="InterPro" id="IPR012854">
    <property type="entry name" value="Cu_amine_oxidase-like_N"/>
</dbReference>
<dbReference type="Pfam" id="PF07833">
    <property type="entry name" value="Cu_amine_oxidN1"/>
    <property type="match status" value="1"/>
</dbReference>
<sequence length="304" mass="35054">MKRWKRVMLMGSILTGTFTAGVFAEDVLQRVEAYLRPDFNIVVDGKPVQLEGPTLVYQDKSYLPLKELGNLLGANILWKNENKTIYINSRINPEQKDPDINGVYEEIKLRSPYAQTVSYLGAEYPLLSTYGDINSTQLYYRLSDIKAMGIKTDGLTLAKEVFTNVFYVSESEVKKKWGQGPTPSRTSTRDNVLITGELNQDKIKVLQDYVKNTLSYKVKDTQYFTKPIIMDKIDGEDRYQYLYYQTIYLKDITVNHYYLSIIRLGKDGWGDTLTYTINADERTDIESKYQEKINKQANEAQQTP</sequence>
<evidence type="ECO:0000256" key="1">
    <source>
        <dbReference type="SAM" id="SignalP"/>
    </source>
</evidence>
<dbReference type="Proteomes" id="UP000215509">
    <property type="component" value="Unassembled WGS sequence"/>
</dbReference>
<proteinExistence type="predicted"/>
<feature type="domain" description="Copper amine oxidase-like N-terminal" evidence="2">
    <location>
        <begin position="42"/>
        <end position="88"/>
    </location>
</feature>
<keyword evidence="1" id="KW-0732">Signal</keyword>
<dbReference type="RefSeq" id="WP_094015066.1">
    <property type="nucleotide sequence ID" value="NZ_NMQW01000017.1"/>
</dbReference>
<keyword evidence="4" id="KW-1185">Reference proteome</keyword>
<protein>
    <recommendedName>
        <fullName evidence="2">Copper amine oxidase-like N-terminal domain-containing protein</fullName>
    </recommendedName>
</protein>
<organism evidence="3 4">
    <name type="scientific">Paenibacillus rigui</name>
    <dbReference type="NCBI Taxonomy" id="554312"/>
    <lineage>
        <taxon>Bacteria</taxon>
        <taxon>Bacillati</taxon>
        <taxon>Bacillota</taxon>
        <taxon>Bacilli</taxon>
        <taxon>Bacillales</taxon>
        <taxon>Paenibacillaceae</taxon>
        <taxon>Paenibacillus</taxon>
    </lineage>
</organism>